<dbReference type="Pfam" id="PF07992">
    <property type="entry name" value="Pyr_redox_2"/>
    <property type="match status" value="1"/>
</dbReference>
<evidence type="ECO:0000313" key="7">
    <source>
        <dbReference type="Proteomes" id="UP000595662"/>
    </source>
</evidence>
<gene>
    <name evidence="6" type="ORF">Pdw03_6935</name>
</gene>
<dbReference type="Proteomes" id="UP000595662">
    <property type="component" value="Chromosome 2"/>
</dbReference>
<evidence type="ECO:0000256" key="3">
    <source>
        <dbReference type="ARBA" id="ARBA00022827"/>
    </source>
</evidence>
<sequence>MKGAEKIGYHALVIGTGTSTQSPLLGLNRDSESLRTTLNAIRAALPNAKHVAIADRSLAGVETAGMLGECLNGCAGWLSSKLENLKVRITLVAVGSGILPVLRPAIANESEGFLAWIGVTVTQGARVVTISPPGAGTERDLMTHATVTLEDGKTLEVVLLVPAICVAPNICFIHESPFTASDSVETTVSTLRVDKVGARVYAMVI</sequence>
<evidence type="ECO:0000259" key="5">
    <source>
        <dbReference type="Pfam" id="PF07992"/>
    </source>
</evidence>
<comment type="similarity">
    <text evidence="1">Belongs to the FAD-dependent oxidoreductase family.</text>
</comment>
<dbReference type="GeneID" id="26233725"/>
<accession>A0A7T6XKY2</accession>
<proteinExistence type="inferred from homology"/>
<dbReference type="PANTHER" id="PTHR43735">
    <property type="entry name" value="APOPTOSIS-INDUCING FACTOR 1"/>
    <property type="match status" value="1"/>
</dbReference>
<name>A0A7T6XKY2_PENDI</name>
<evidence type="ECO:0000256" key="4">
    <source>
        <dbReference type="ARBA" id="ARBA00023002"/>
    </source>
</evidence>
<dbReference type="GO" id="GO:0050660">
    <property type="term" value="F:flavin adenine dinucleotide binding"/>
    <property type="evidence" value="ECO:0007669"/>
    <property type="project" value="TreeGrafter"/>
</dbReference>
<dbReference type="InterPro" id="IPR036188">
    <property type="entry name" value="FAD/NAD-bd_sf"/>
</dbReference>
<feature type="domain" description="FAD/NAD(P)-binding" evidence="5">
    <location>
        <begin position="4"/>
        <end position="173"/>
    </location>
</feature>
<dbReference type="RefSeq" id="XP_014534402.1">
    <property type="nucleotide sequence ID" value="XM_014678916.1"/>
</dbReference>
<reference evidence="6 7" key="1">
    <citation type="submission" date="2020-08" db="EMBL/GenBank/DDBJ databases">
        <title>The completed genome sequence of the pathogenic ascomycete fungus Penicillium digitatum.</title>
        <authorList>
            <person name="Wang M."/>
        </authorList>
    </citation>
    <scope>NUCLEOTIDE SEQUENCE [LARGE SCALE GENOMIC DNA]</scope>
    <source>
        <strain evidence="6 7">PdW03</strain>
    </source>
</reference>
<dbReference type="InterPro" id="IPR023753">
    <property type="entry name" value="FAD/NAD-binding_dom"/>
</dbReference>
<dbReference type="GO" id="GO:0004174">
    <property type="term" value="F:electron-transferring-flavoprotein dehydrogenase activity"/>
    <property type="evidence" value="ECO:0007669"/>
    <property type="project" value="TreeGrafter"/>
</dbReference>
<keyword evidence="3" id="KW-0274">FAD</keyword>
<dbReference type="AlphaFoldDB" id="A0A7T6XKY2"/>
<evidence type="ECO:0000256" key="2">
    <source>
        <dbReference type="ARBA" id="ARBA00022630"/>
    </source>
</evidence>
<evidence type="ECO:0000313" key="6">
    <source>
        <dbReference type="EMBL" id="QQK43034.1"/>
    </source>
</evidence>
<protein>
    <submittedName>
        <fullName evidence="6">FAD-dependent pyridine nucleotide-disulfide oxidoreductase</fullName>
    </submittedName>
</protein>
<keyword evidence="2" id="KW-0285">Flavoprotein</keyword>
<dbReference type="SUPFAM" id="SSF51905">
    <property type="entry name" value="FAD/NAD(P)-binding domain"/>
    <property type="match status" value="1"/>
</dbReference>
<dbReference type="EMBL" id="CP060775">
    <property type="protein sequence ID" value="QQK43034.1"/>
    <property type="molecule type" value="Genomic_DNA"/>
</dbReference>
<dbReference type="KEGG" id="pdp:PDIP_54090"/>
<dbReference type="GO" id="GO:0005737">
    <property type="term" value="C:cytoplasm"/>
    <property type="evidence" value="ECO:0007669"/>
    <property type="project" value="TreeGrafter"/>
</dbReference>
<dbReference type="PANTHER" id="PTHR43735:SF3">
    <property type="entry name" value="FERROPTOSIS SUPPRESSOR PROTEIN 1"/>
    <property type="match status" value="1"/>
</dbReference>
<organism evidence="6 7">
    <name type="scientific">Penicillium digitatum</name>
    <name type="common">Green mold</name>
    <dbReference type="NCBI Taxonomy" id="36651"/>
    <lineage>
        <taxon>Eukaryota</taxon>
        <taxon>Fungi</taxon>
        <taxon>Dikarya</taxon>
        <taxon>Ascomycota</taxon>
        <taxon>Pezizomycotina</taxon>
        <taxon>Eurotiomycetes</taxon>
        <taxon>Eurotiomycetidae</taxon>
        <taxon>Eurotiales</taxon>
        <taxon>Aspergillaceae</taxon>
        <taxon>Penicillium</taxon>
    </lineage>
</organism>
<dbReference type="Gene3D" id="3.50.50.60">
    <property type="entry name" value="FAD/NAD(P)-binding domain"/>
    <property type="match status" value="2"/>
</dbReference>
<dbReference type="VEuPathDB" id="FungiDB:PDIP_54090"/>
<evidence type="ECO:0000256" key="1">
    <source>
        <dbReference type="ARBA" id="ARBA00006442"/>
    </source>
</evidence>
<keyword evidence="4" id="KW-0560">Oxidoreductase</keyword>
<dbReference type="OMA" id="PNICFIH"/>